<name>A0A6J4JJN5_9CHLR</name>
<protein>
    <submittedName>
        <fullName evidence="1">Uncharacterized protein</fullName>
    </submittedName>
</protein>
<feature type="non-terminal residue" evidence="1">
    <location>
        <position position="1"/>
    </location>
</feature>
<dbReference type="EMBL" id="CADCTR010001050">
    <property type="protein sequence ID" value="CAA9278996.1"/>
    <property type="molecule type" value="Genomic_DNA"/>
</dbReference>
<dbReference type="AlphaFoldDB" id="A0A6J4JJN5"/>
<accession>A0A6J4JJN5</accession>
<organism evidence="1">
    <name type="scientific">uncultured Chloroflexia bacterium</name>
    <dbReference type="NCBI Taxonomy" id="1672391"/>
    <lineage>
        <taxon>Bacteria</taxon>
        <taxon>Bacillati</taxon>
        <taxon>Chloroflexota</taxon>
        <taxon>Chloroflexia</taxon>
        <taxon>environmental samples</taxon>
    </lineage>
</organism>
<reference evidence="1" key="1">
    <citation type="submission" date="2020-02" db="EMBL/GenBank/DDBJ databases">
        <authorList>
            <person name="Meier V. D."/>
        </authorList>
    </citation>
    <scope>NUCLEOTIDE SEQUENCE</scope>
    <source>
        <strain evidence="1">AVDCRST_MAG93</strain>
    </source>
</reference>
<evidence type="ECO:0000313" key="1">
    <source>
        <dbReference type="EMBL" id="CAA9278996.1"/>
    </source>
</evidence>
<feature type="non-terminal residue" evidence="1">
    <location>
        <position position="43"/>
    </location>
</feature>
<proteinExistence type="predicted"/>
<sequence length="43" mass="4580">WSSRTRRGTLGSAARTACRSDETLTWSLACSTRESSSTAMSGP</sequence>
<gene>
    <name evidence="1" type="ORF">AVDCRST_MAG93-3061</name>
</gene>